<name>A0ABX2D621_9CYAN</name>
<organism evidence="2 3">
    <name type="scientific">Microcoleus asticus IPMA8</name>
    <dbReference type="NCBI Taxonomy" id="2563858"/>
    <lineage>
        <taxon>Bacteria</taxon>
        <taxon>Bacillati</taxon>
        <taxon>Cyanobacteriota</taxon>
        <taxon>Cyanophyceae</taxon>
        <taxon>Oscillatoriophycideae</taxon>
        <taxon>Oscillatoriales</taxon>
        <taxon>Microcoleaceae</taxon>
        <taxon>Microcoleus</taxon>
        <taxon>Microcoleus asticus</taxon>
    </lineage>
</organism>
<gene>
    <name evidence="2" type="ORF">E5S67_05881</name>
</gene>
<dbReference type="Proteomes" id="UP000702425">
    <property type="component" value="Unassembled WGS sequence"/>
</dbReference>
<dbReference type="Pfam" id="PF14252">
    <property type="entry name" value="DUF4347"/>
    <property type="match status" value="1"/>
</dbReference>
<sequence>MSYKIIFVDSSVQDYQSLINNADAAQIVILDDRYSGIEQITNALANQKDIAAVQILSHGSEGSLKLGADVLNKNNLEKFNTQLEQWGKALTEKGDILLYGCDVAAGETGNKFIESLSELTGADVAASNDLTGNEALGGDWDLEIVTGKIEAAVPFDREAIEDYEYTLANFNVTVATDNGTGTVAGTLSKAIFDANAAAGDDTITLNTNVTVTGVMQTLVNSNIDFIGNNFSVSGGNSFRPFFVKSGTVNFTNLTITNGVAVGGFAYDAGRGAGMGGGLFIYNGTVGVNNVIFSNNVAVGGSPGGGVTGRSGGGMFGGSNSGGGGGLFGAATGSTAGYGGNGNYGGGISAFGGGGNGGGGGGGFGGQGGS</sequence>
<evidence type="ECO:0000313" key="3">
    <source>
        <dbReference type="Proteomes" id="UP000702425"/>
    </source>
</evidence>
<accession>A0ABX2D621</accession>
<keyword evidence="3" id="KW-1185">Reference proteome</keyword>
<dbReference type="RefSeq" id="WP_172192620.1">
    <property type="nucleotide sequence ID" value="NZ_CAWPPK010000089.1"/>
</dbReference>
<dbReference type="InterPro" id="IPR025592">
    <property type="entry name" value="DUF4347"/>
</dbReference>
<dbReference type="EMBL" id="SRRZ01000179">
    <property type="protein sequence ID" value="NQE38097.1"/>
    <property type="molecule type" value="Genomic_DNA"/>
</dbReference>
<feature type="domain" description="DUF4347" evidence="1">
    <location>
        <begin position="5"/>
        <end position="167"/>
    </location>
</feature>
<comment type="caution">
    <text evidence="2">The sequence shown here is derived from an EMBL/GenBank/DDBJ whole genome shotgun (WGS) entry which is preliminary data.</text>
</comment>
<evidence type="ECO:0000259" key="1">
    <source>
        <dbReference type="Pfam" id="PF14252"/>
    </source>
</evidence>
<evidence type="ECO:0000313" key="2">
    <source>
        <dbReference type="EMBL" id="NQE38097.1"/>
    </source>
</evidence>
<proteinExistence type="predicted"/>
<reference evidence="2 3" key="1">
    <citation type="journal article" date="2020" name="Sci. Rep.">
        <title>A novel cyanobacterial geosmin producer, revising GeoA distribution and dispersion patterns in Bacteria.</title>
        <authorList>
            <person name="Churro C."/>
            <person name="Semedo-Aguiar A.P."/>
            <person name="Silva A.D."/>
            <person name="Pereira-Leal J.B."/>
            <person name="Leite R.B."/>
        </authorList>
    </citation>
    <scope>NUCLEOTIDE SEQUENCE [LARGE SCALE GENOMIC DNA]</scope>
    <source>
        <strain evidence="2 3">IPMA8</strain>
    </source>
</reference>
<protein>
    <recommendedName>
        <fullName evidence="1">DUF4347 domain-containing protein</fullName>
    </recommendedName>
</protein>